<dbReference type="PANTHER" id="PTHR43158:SF5">
    <property type="entry name" value="ABC TRANSPORTER, ATP-BINDING PROTEIN"/>
    <property type="match status" value="1"/>
</dbReference>
<dbReference type="PANTHER" id="PTHR43158">
    <property type="entry name" value="SKFA PEPTIDE EXPORT ATP-BINDING PROTEIN SKFE"/>
    <property type="match status" value="1"/>
</dbReference>
<dbReference type="SMART" id="SM00382">
    <property type="entry name" value="AAA"/>
    <property type="match status" value="1"/>
</dbReference>
<sequence>MTSTIEVNNLTKRFGKVIAVNDVSFSVAENKIYGLLGRNGAGKTTLMQLLTGQDFASEGTISLFGQAPVENAKVLQNTCFIKESQRYPEDFRPKDVFTTAPWFFANWDQKFAERLVADFRLPLDRRIKKLSRGQLSSIGVIVGLASRAPLTFFDEPYLGLDAVARHIFYDRLLEDYANHPRTVVLSTHLIDEVSNLLEHVLVIDEGAMLINEDAETLRNRATTVVGMKTAVDAFVGERTVLQRDGIGGLSSVTVAGLNESERREATAAGLELSPVSLQQLIIHLTSTETTEFEASA</sequence>
<proteinExistence type="predicted"/>
<keyword evidence="1" id="KW-0547">Nucleotide-binding</keyword>
<accession>A0A8H2PX85</accession>
<keyword evidence="5" id="KW-1185">Reference proteome</keyword>
<dbReference type="PROSITE" id="PS50893">
    <property type="entry name" value="ABC_TRANSPORTER_2"/>
    <property type="match status" value="1"/>
</dbReference>
<dbReference type="GO" id="GO:0005524">
    <property type="term" value="F:ATP binding"/>
    <property type="evidence" value="ECO:0007669"/>
    <property type="project" value="UniProtKB-KW"/>
</dbReference>
<evidence type="ECO:0000256" key="1">
    <source>
        <dbReference type="ARBA" id="ARBA00022741"/>
    </source>
</evidence>
<keyword evidence="2 4" id="KW-0067">ATP-binding</keyword>
<gene>
    <name evidence="4" type="ORF">FB472_0607</name>
</gene>
<protein>
    <submittedName>
        <fullName evidence="4">ABC-2 type transport system ATP-binding protein</fullName>
    </submittedName>
</protein>
<dbReference type="InterPro" id="IPR003593">
    <property type="entry name" value="AAA+_ATPase"/>
</dbReference>
<organism evidence="4 5">
    <name type="scientific">Rhodoglobus vestalii</name>
    <dbReference type="NCBI Taxonomy" id="193384"/>
    <lineage>
        <taxon>Bacteria</taxon>
        <taxon>Bacillati</taxon>
        <taxon>Actinomycetota</taxon>
        <taxon>Actinomycetes</taxon>
        <taxon>Micrococcales</taxon>
        <taxon>Microbacteriaceae</taxon>
        <taxon>Rhodoglobus</taxon>
    </lineage>
</organism>
<dbReference type="Pfam" id="PF00005">
    <property type="entry name" value="ABC_tran"/>
    <property type="match status" value="1"/>
</dbReference>
<dbReference type="Proteomes" id="UP000316560">
    <property type="component" value="Unassembled WGS sequence"/>
</dbReference>
<dbReference type="InterPro" id="IPR003439">
    <property type="entry name" value="ABC_transporter-like_ATP-bd"/>
</dbReference>
<dbReference type="AlphaFoldDB" id="A0A8H2PX85"/>
<dbReference type="Gene3D" id="3.40.50.300">
    <property type="entry name" value="P-loop containing nucleotide triphosphate hydrolases"/>
    <property type="match status" value="1"/>
</dbReference>
<name>A0A8H2PX85_9MICO</name>
<evidence type="ECO:0000256" key="2">
    <source>
        <dbReference type="ARBA" id="ARBA00022840"/>
    </source>
</evidence>
<dbReference type="CDD" id="cd03230">
    <property type="entry name" value="ABC_DR_subfamily_A"/>
    <property type="match status" value="1"/>
</dbReference>
<evidence type="ECO:0000313" key="4">
    <source>
        <dbReference type="EMBL" id="TQO19074.1"/>
    </source>
</evidence>
<dbReference type="OrthoDB" id="9804819at2"/>
<comment type="caution">
    <text evidence="4">The sequence shown here is derived from an EMBL/GenBank/DDBJ whole genome shotgun (WGS) entry which is preliminary data.</text>
</comment>
<dbReference type="EMBL" id="VFRA01000001">
    <property type="protein sequence ID" value="TQO19074.1"/>
    <property type="molecule type" value="Genomic_DNA"/>
</dbReference>
<dbReference type="InterPro" id="IPR027417">
    <property type="entry name" value="P-loop_NTPase"/>
</dbReference>
<feature type="domain" description="ABC transporter" evidence="3">
    <location>
        <begin position="5"/>
        <end position="230"/>
    </location>
</feature>
<dbReference type="RefSeq" id="WP_141989586.1">
    <property type="nucleotide sequence ID" value="NZ_VFRA01000001.1"/>
</dbReference>
<dbReference type="SUPFAM" id="SSF52540">
    <property type="entry name" value="P-loop containing nucleoside triphosphate hydrolases"/>
    <property type="match status" value="1"/>
</dbReference>
<evidence type="ECO:0000259" key="3">
    <source>
        <dbReference type="PROSITE" id="PS50893"/>
    </source>
</evidence>
<dbReference type="GO" id="GO:0016887">
    <property type="term" value="F:ATP hydrolysis activity"/>
    <property type="evidence" value="ECO:0007669"/>
    <property type="project" value="InterPro"/>
</dbReference>
<reference evidence="4 5" key="1">
    <citation type="submission" date="2019-06" db="EMBL/GenBank/DDBJ databases">
        <title>Sequencing the genomes of 1000 actinobacteria strains.</title>
        <authorList>
            <person name="Klenk H.-P."/>
        </authorList>
    </citation>
    <scope>NUCLEOTIDE SEQUENCE [LARGE SCALE GENOMIC DNA]</scope>
    <source>
        <strain evidence="4 5">DSM 21947</strain>
    </source>
</reference>
<evidence type="ECO:0000313" key="5">
    <source>
        <dbReference type="Proteomes" id="UP000316560"/>
    </source>
</evidence>